<comment type="caution">
    <text evidence="1">The sequence shown here is derived from an EMBL/GenBank/DDBJ whole genome shotgun (WGS) entry which is preliminary data.</text>
</comment>
<protein>
    <submittedName>
        <fullName evidence="1">Uncharacterized protein</fullName>
    </submittedName>
</protein>
<gene>
    <name evidence="1" type="ORF">F4821DRAFT_261261</name>
</gene>
<accession>A0ACC0CXN3</accession>
<keyword evidence="2" id="KW-1185">Reference proteome</keyword>
<dbReference type="EMBL" id="MU394329">
    <property type="protein sequence ID" value="KAI6085056.1"/>
    <property type="molecule type" value="Genomic_DNA"/>
</dbReference>
<evidence type="ECO:0000313" key="1">
    <source>
        <dbReference type="EMBL" id="KAI6085056.1"/>
    </source>
</evidence>
<evidence type="ECO:0000313" key="2">
    <source>
        <dbReference type="Proteomes" id="UP001497680"/>
    </source>
</evidence>
<organism evidence="1 2">
    <name type="scientific">Hypoxylon rubiginosum</name>
    <dbReference type="NCBI Taxonomy" id="110542"/>
    <lineage>
        <taxon>Eukaryota</taxon>
        <taxon>Fungi</taxon>
        <taxon>Dikarya</taxon>
        <taxon>Ascomycota</taxon>
        <taxon>Pezizomycotina</taxon>
        <taxon>Sordariomycetes</taxon>
        <taxon>Xylariomycetidae</taxon>
        <taxon>Xylariales</taxon>
        <taxon>Hypoxylaceae</taxon>
        <taxon>Hypoxylon</taxon>
    </lineage>
</organism>
<name>A0ACC0CXN3_9PEZI</name>
<reference evidence="1 2" key="1">
    <citation type="journal article" date="2022" name="New Phytol.">
        <title>Ecological generalism drives hyperdiversity of secondary metabolite gene clusters in xylarialean endophytes.</title>
        <authorList>
            <person name="Franco M.E.E."/>
            <person name="Wisecaver J.H."/>
            <person name="Arnold A.E."/>
            <person name="Ju Y.M."/>
            <person name="Slot J.C."/>
            <person name="Ahrendt S."/>
            <person name="Moore L.P."/>
            <person name="Eastman K.E."/>
            <person name="Scott K."/>
            <person name="Konkel Z."/>
            <person name="Mondo S.J."/>
            <person name="Kuo A."/>
            <person name="Hayes R.D."/>
            <person name="Haridas S."/>
            <person name="Andreopoulos B."/>
            <person name="Riley R."/>
            <person name="LaButti K."/>
            <person name="Pangilinan J."/>
            <person name="Lipzen A."/>
            <person name="Amirebrahimi M."/>
            <person name="Yan J."/>
            <person name="Adam C."/>
            <person name="Keymanesh K."/>
            <person name="Ng V."/>
            <person name="Louie K."/>
            <person name="Northen T."/>
            <person name="Drula E."/>
            <person name="Henrissat B."/>
            <person name="Hsieh H.M."/>
            <person name="Youens-Clark K."/>
            <person name="Lutzoni F."/>
            <person name="Miadlikowska J."/>
            <person name="Eastwood D.C."/>
            <person name="Hamelin R.C."/>
            <person name="Grigoriev I.V."/>
            <person name="U'Ren J.M."/>
        </authorList>
    </citation>
    <scope>NUCLEOTIDE SEQUENCE [LARGE SCALE GENOMIC DNA]</scope>
    <source>
        <strain evidence="1 2">ER1909</strain>
    </source>
</reference>
<proteinExistence type="predicted"/>
<sequence>MAAATTGTSMTVWTIPESHQAWCREFHYYHTCGHRYQEMTDDGPRNKSRLEKYRGHFRSCGLRRCKILRLNEVLGGRCHPNCPGSVPVPKDDLHRINDQRVQREQEEDAQLSEKDRIEVQRQRKERQDRDAAQREYLKPIYAQHYAQKLGENGGIYYRF</sequence>
<dbReference type="Proteomes" id="UP001497680">
    <property type="component" value="Unassembled WGS sequence"/>
</dbReference>